<keyword evidence="2" id="KW-1133">Transmembrane helix</keyword>
<gene>
    <name evidence="4" type="ORF">WA1_24380</name>
</gene>
<keyword evidence="2" id="KW-0472">Membrane</keyword>
<feature type="domain" description="Enoyl reductase (ER)" evidence="3">
    <location>
        <begin position="20"/>
        <end position="333"/>
    </location>
</feature>
<dbReference type="SUPFAM" id="SSF50129">
    <property type="entry name" value="GroES-like"/>
    <property type="match status" value="1"/>
</dbReference>
<name>A0A139X7T4_9CYAN</name>
<protein>
    <submittedName>
        <fullName evidence="4">NADP-dependent oxidoreductase</fullName>
    </submittedName>
</protein>
<evidence type="ECO:0000313" key="4">
    <source>
        <dbReference type="EMBL" id="KYC40771.1"/>
    </source>
</evidence>
<dbReference type="PANTHER" id="PTHR43205">
    <property type="entry name" value="PROSTAGLANDIN REDUCTASE"/>
    <property type="match status" value="1"/>
</dbReference>
<dbReference type="OrthoDB" id="9805663at2"/>
<dbReference type="SMART" id="SM00829">
    <property type="entry name" value="PKS_ER"/>
    <property type="match status" value="1"/>
</dbReference>
<dbReference type="InterPro" id="IPR045010">
    <property type="entry name" value="MDR_fam"/>
</dbReference>
<evidence type="ECO:0000259" key="3">
    <source>
        <dbReference type="SMART" id="SM00829"/>
    </source>
</evidence>
<evidence type="ECO:0000256" key="1">
    <source>
        <dbReference type="ARBA" id="ARBA00023002"/>
    </source>
</evidence>
<dbReference type="FunFam" id="3.40.50.720:FF:000121">
    <property type="entry name" value="Prostaglandin reductase 2"/>
    <property type="match status" value="1"/>
</dbReference>
<evidence type="ECO:0000313" key="5">
    <source>
        <dbReference type="Proteomes" id="UP000076925"/>
    </source>
</evidence>
<dbReference type="PANTHER" id="PTHR43205:SF7">
    <property type="entry name" value="PROSTAGLANDIN REDUCTASE 1"/>
    <property type="match status" value="1"/>
</dbReference>
<comment type="caution">
    <text evidence="4">The sequence shown here is derived from an EMBL/GenBank/DDBJ whole genome shotgun (WGS) entry which is preliminary data.</text>
</comment>
<dbReference type="Gene3D" id="3.90.180.10">
    <property type="entry name" value="Medium-chain alcohol dehydrogenases, catalytic domain"/>
    <property type="match status" value="1"/>
</dbReference>
<keyword evidence="1" id="KW-0560">Oxidoreductase</keyword>
<dbReference type="InterPro" id="IPR036291">
    <property type="entry name" value="NAD(P)-bd_dom_sf"/>
</dbReference>
<keyword evidence="5" id="KW-1185">Reference proteome</keyword>
<keyword evidence="2" id="KW-0812">Transmembrane</keyword>
<sequence length="338" mass="37087">MTTKVNRQWCLATRPVGAIAESNFEWKQELVPSLEEGQILVRNIYLSLDPTNRGWLNEGENYLPPVAIGEVMRGFGIGIVEQSRNTNFPEGTLVQGFLGWQDYAIADGTDLNQFQKDPFVPLTAYLGLFGFIGMTAYFGLLDIGKPKAGEMLVVSGAAGAVGSLVGQIGKIKGCRVIGIAGSEEKCHWLKDELGFDAAINYKTESVLESLQQHCPNGIDIYFENVGGEILDAVLSLINLRARIVLCGLISQYNATEPVPGPYNFINIVTQRAKLEGFIVLDYFDRAQEALADLGEWYAQGKIQYRVDVIDGLENAPSAINKLFDGTNQGKLIIKVSEE</sequence>
<dbReference type="InterPro" id="IPR011032">
    <property type="entry name" value="GroES-like_sf"/>
</dbReference>
<dbReference type="SUPFAM" id="SSF51735">
    <property type="entry name" value="NAD(P)-binding Rossmann-fold domains"/>
    <property type="match status" value="1"/>
</dbReference>
<evidence type="ECO:0000256" key="2">
    <source>
        <dbReference type="SAM" id="Phobius"/>
    </source>
</evidence>
<dbReference type="InterPro" id="IPR013149">
    <property type="entry name" value="ADH-like_C"/>
</dbReference>
<dbReference type="InterPro" id="IPR020843">
    <property type="entry name" value="ER"/>
</dbReference>
<dbReference type="STRING" id="128403.WA1_24380"/>
<feature type="transmembrane region" description="Helical" evidence="2">
    <location>
        <begin position="122"/>
        <end position="141"/>
    </location>
</feature>
<dbReference type="EMBL" id="ANNX02000026">
    <property type="protein sequence ID" value="KYC40771.1"/>
    <property type="molecule type" value="Genomic_DNA"/>
</dbReference>
<proteinExistence type="predicted"/>
<dbReference type="Pfam" id="PF16884">
    <property type="entry name" value="ADH_N_2"/>
    <property type="match status" value="1"/>
</dbReference>
<dbReference type="Proteomes" id="UP000076925">
    <property type="component" value="Unassembled WGS sequence"/>
</dbReference>
<accession>A0A139X7T4</accession>
<dbReference type="RefSeq" id="WP_017739928.1">
    <property type="nucleotide sequence ID" value="NZ_KQ976354.1"/>
</dbReference>
<dbReference type="CDD" id="cd05288">
    <property type="entry name" value="PGDH"/>
    <property type="match status" value="1"/>
</dbReference>
<reference evidence="4 5" key="1">
    <citation type="journal article" date="2013" name="Genome Biol. Evol.">
        <title>Genomes of Stigonematalean cyanobacteria (subsection V) and the evolution of oxygenic photosynthesis from prokaryotes to plastids.</title>
        <authorList>
            <person name="Dagan T."/>
            <person name="Roettger M."/>
            <person name="Stucken K."/>
            <person name="Landan G."/>
            <person name="Koch R."/>
            <person name="Major P."/>
            <person name="Gould S.B."/>
            <person name="Goremykin V.V."/>
            <person name="Rippka R."/>
            <person name="Tandeau de Marsac N."/>
            <person name="Gugger M."/>
            <person name="Lockhart P.J."/>
            <person name="Allen J.F."/>
            <person name="Brune I."/>
            <person name="Maus I."/>
            <person name="Puhler A."/>
            <person name="Martin W.F."/>
        </authorList>
    </citation>
    <scope>NUCLEOTIDE SEQUENCE [LARGE SCALE GENOMIC DNA]</scope>
    <source>
        <strain evidence="4 5">PCC 7110</strain>
    </source>
</reference>
<dbReference type="GO" id="GO:0016628">
    <property type="term" value="F:oxidoreductase activity, acting on the CH-CH group of donors, NAD or NADP as acceptor"/>
    <property type="evidence" value="ECO:0007669"/>
    <property type="project" value="InterPro"/>
</dbReference>
<dbReference type="Gene3D" id="3.40.50.720">
    <property type="entry name" value="NAD(P)-binding Rossmann-like Domain"/>
    <property type="match status" value="1"/>
</dbReference>
<organism evidence="4 5">
    <name type="scientific">Scytonema hofmannii PCC 7110</name>
    <dbReference type="NCBI Taxonomy" id="128403"/>
    <lineage>
        <taxon>Bacteria</taxon>
        <taxon>Bacillati</taxon>
        <taxon>Cyanobacteriota</taxon>
        <taxon>Cyanophyceae</taxon>
        <taxon>Nostocales</taxon>
        <taxon>Scytonemataceae</taxon>
        <taxon>Scytonema</taxon>
    </lineage>
</organism>
<dbReference type="Pfam" id="PF00107">
    <property type="entry name" value="ADH_zinc_N"/>
    <property type="match status" value="1"/>
</dbReference>
<dbReference type="AlphaFoldDB" id="A0A139X7T4"/>
<dbReference type="InterPro" id="IPR041694">
    <property type="entry name" value="ADH_N_2"/>
</dbReference>